<keyword evidence="2" id="KW-1185">Reference proteome</keyword>
<dbReference type="EMBL" id="JAMFLZ010000003">
    <property type="protein sequence ID" value="MCL6294907.1"/>
    <property type="molecule type" value="Genomic_DNA"/>
</dbReference>
<accession>A0ABT0QD42</accession>
<evidence type="ECO:0000313" key="2">
    <source>
        <dbReference type="Proteomes" id="UP001165381"/>
    </source>
</evidence>
<proteinExistence type="predicted"/>
<evidence type="ECO:0008006" key="3">
    <source>
        <dbReference type="Google" id="ProtNLM"/>
    </source>
</evidence>
<dbReference type="Proteomes" id="UP001165381">
    <property type="component" value="Unassembled WGS sequence"/>
</dbReference>
<evidence type="ECO:0000313" key="1">
    <source>
        <dbReference type="EMBL" id="MCL6294907.1"/>
    </source>
</evidence>
<comment type="caution">
    <text evidence="1">The sequence shown here is derived from an EMBL/GenBank/DDBJ whole genome shotgun (WGS) entry which is preliminary data.</text>
</comment>
<name>A0ABT0QD42_9FLAO</name>
<sequence length="135" mass="15816">MFCATNLFAQKHIVSIDFQEYFKNDTISLLVNDTKIIENLNLTSNKIVGLSTSSRIIESKEKQLKFEYADFSKPESESIDLKELKIDQQLKISIKYNDHIFSKEFYIKDGKYIGVYKDKCNSIKFLQSEKGFEYQ</sequence>
<dbReference type="RefSeq" id="WP_249972689.1">
    <property type="nucleotide sequence ID" value="NZ_JAMFLZ010000003.1"/>
</dbReference>
<gene>
    <name evidence="1" type="ORF">M3P09_07880</name>
</gene>
<organism evidence="1 2">
    <name type="scientific">Jejuia spongiicola</name>
    <dbReference type="NCBI Taxonomy" id="2942207"/>
    <lineage>
        <taxon>Bacteria</taxon>
        <taxon>Pseudomonadati</taxon>
        <taxon>Bacteroidota</taxon>
        <taxon>Flavobacteriia</taxon>
        <taxon>Flavobacteriales</taxon>
        <taxon>Flavobacteriaceae</taxon>
        <taxon>Jejuia</taxon>
    </lineage>
</organism>
<reference evidence="1" key="1">
    <citation type="submission" date="2022-05" db="EMBL/GenBank/DDBJ databases">
        <authorList>
            <person name="Park J.-S."/>
        </authorList>
    </citation>
    <scope>NUCLEOTIDE SEQUENCE</scope>
    <source>
        <strain evidence="1">2012CJ34-3</strain>
    </source>
</reference>
<protein>
    <recommendedName>
        <fullName evidence="3">Glycosyl-hydrolase 97 N-terminal domain-containing protein</fullName>
    </recommendedName>
</protein>